<reference evidence="2 3" key="1">
    <citation type="submission" date="2020-07" db="EMBL/GenBank/DDBJ databases">
        <title>Sequencing the genomes of 1000 actinobacteria strains.</title>
        <authorList>
            <person name="Klenk H.-P."/>
        </authorList>
    </citation>
    <scope>NUCLEOTIDE SEQUENCE [LARGE SCALE GENOMIC DNA]</scope>
    <source>
        <strain evidence="2 3">DSM 103164</strain>
    </source>
</reference>
<evidence type="ECO:0000256" key="1">
    <source>
        <dbReference type="SAM" id="Phobius"/>
    </source>
</evidence>
<dbReference type="AlphaFoldDB" id="A0A7Z0ILU9"/>
<organism evidence="2 3">
    <name type="scientific">Naumannella cuiyingiana</name>
    <dbReference type="NCBI Taxonomy" id="1347891"/>
    <lineage>
        <taxon>Bacteria</taxon>
        <taxon>Bacillati</taxon>
        <taxon>Actinomycetota</taxon>
        <taxon>Actinomycetes</taxon>
        <taxon>Propionibacteriales</taxon>
        <taxon>Propionibacteriaceae</taxon>
        <taxon>Naumannella</taxon>
    </lineage>
</organism>
<keyword evidence="1" id="KW-0812">Transmembrane</keyword>
<dbReference type="RefSeq" id="WP_179445743.1">
    <property type="nucleotide sequence ID" value="NZ_JACBZS010000001.1"/>
</dbReference>
<accession>A0A7Z0ILU9</accession>
<dbReference type="Proteomes" id="UP000527616">
    <property type="component" value="Unassembled WGS sequence"/>
</dbReference>
<keyword evidence="1" id="KW-1133">Transmembrane helix</keyword>
<dbReference type="InterPro" id="IPR046594">
    <property type="entry name" value="DUF6652"/>
</dbReference>
<gene>
    <name evidence="2" type="ORF">GGQ54_002550</name>
</gene>
<feature type="transmembrane region" description="Helical" evidence="1">
    <location>
        <begin position="39"/>
        <end position="65"/>
    </location>
</feature>
<feature type="transmembrane region" description="Helical" evidence="1">
    <location>
        <begin position="12"/>
        <end position="33"/>
    </location>
</feature>
<evidence type="ECO:0000313" key="2">
    <source>
        <dbReference type="EMBL" id="NYI71990.1"/>
    </source>
</evidence>
<dbReference type="Pfam" id="PF20357">
    <property type="entry name" value="DUF6652"/>
    <property type="match status" value="1"/>
</dbReference>
<evidence type="ECO:0000313" key="3">
    <source>
        <dbReference type="Proteomes" id="UP000527616"/>
    </source>
</evidence>
<keyword evidence="1" id="KW-0472">Membrane</keyword>
<name>A0A7Z0ILU9_9ACTN</name>
<keyword evidence="3" id="KW-1185">Reference proteome</keyword>
<dbReference type="EMBL" id="JACBZS010000001">
    <property type="protein sequence ID" value="NYI71990.1"/>
    <property type="molecule type" value="Genomic_DNA"/>
</dbReference>
<feature type="transmembrane region" description="Helical" evidence="1">
    <location>
        <begin position="112"/>
        <end position="139"/>
    </location>
</feature>
<protein>
    <submittedName>
        <fullName evidence="2">Uncharacterized protein</fullName>
    </submittedName>
</protein>
<sequence length="186" mass="20579">MPKLLTATQWVGVAFIVFWFAGLTGTFAPWGWGEESFSFAVPLGLLIVWNCVYAIVAVLVIVHAVRLARAGELDALQRAIVPVKLFGIPFFVLNFLIMFLISIAGLRFVIGVIYIPFLVLGTYLVMLPTSAYGIAALVLMRRRGQIETSFVVVQVLFQLMFVLDIIGAFFIARRARRVLDAAPRGA</sequence>
<feature type="transmembrane region" description="Helical" evidence="1">
    <location>
        <begin position="85"/>
        <end position="106"/>
    </location>
</feature>
<comment type="caution">
    <text evidence="2">The sequence shown here is derived from an EMBL/GenBank/DDBJ whole genome shotgun (WGS) entry which is preliminary data.</text>
</comment>
<feature type="transmembrane region" description="Helical" evidence="1">
    <location>
        <begin position="151"/>
        <end position="172"/>
    </location>
</feature>
<proteinExistence type="predicted"/>